<name>A0A8J7MH10_9BACT</name>
<dbReference type="SUPFAM" id="SSF52279">
    <property type="entry name" value="Beta-D-glucan exohydrolase, C-terminal domain"/>
    <property type="match status" value="1"/>
</dbReference>
<comment type="caution">
    <text evidence="8">The sequence shown here is derived from an EMBL/GenBank/DDBJ whole genome shotgun (WGS) entry which is preliminary data.</text>
</comment>
<dbReference type="Pfam" id="PF01915">
    <property type="entry name" value="Glyco_hydro_3_C"/>
    <property type="match status" value="1"/>
</dbReference>
<accession>A0A8J7MH10</accession>
<dbReference type="FunFam" id="2.60.40.10:FF:000495">
    <property type="entry name" value="Periplasmic beta-glucosidase"/>
    <property type="match status" value="1"/>
</dbReference>
<dbReference type="Pfam" id="PF14310">
    <property type="entry name" value="Fn3-like"/>
    <property type="match status" value="1"/>
</dbReference>
<evidence type="ECO:0000256" key="6">
    <source>
        <dbReference type="ARBA" id="ARBA00023295"/>
    </source>
</evidence>
<evidence type="ECO:0000313" key="9">
    <source>
        <dbReference type="Proteomes" id="UP000624703"/>
    </source>
</evidence>
<protein>
    <recommendedName>
        <fullName evidence="3">beta-glucosidase</fullName>
        <ecNumber evidence="3">3.2.1.21</ecNumber>
    </recommendedName>
</protein>
<keyword evidence="9" id="KW-1185">Reference proteome</keyword>
<dbReference type="GO" id="GO:0009251">
    <property type="term" value="P:glucan catabolic process"/>
    <property type="evidence" value="ECO:0007669"/>
    <property type="project" value="TreeGrafter"/>
</dbReference>
<evidence type="ECO:0000256" key="5">
    <source>
        <dbReference type="ARBA" id="ARBA00022801"/>
    </source>
</evidence>
<evidence type="ECO:0000256" key="4">
    <source>
        <dbReference type="ARBA" id="ARBA00022729"/>
    </source>
</evidence>
<dbReference type="GO" id="GO:0008422">
    <property type="term" value="F:beta-glucosidase activity"/>
    <property type="evidence" value="ECO:0007669"/>
    <property type="project" value="UniProtKB-EC"/>
</dbReference>
<evidence type="ECO:0000313" key="8">
    <source>
        <dbReference type="EMBL" id="MBK1792800.1"/>
    </source>
</evidence>
<evidence type="ECO:0000256" key="1">
    <source>
        <dbReference type="ARBA" id="ARBA00000448"/>
    </source>
</evidence>
<organism evidence="8 9">
    <name type="scientific">Persicirhabdus sediminis</name>
    <dbReference type="NCBI Taxonomy" id="454144"/>
    <lineage>
        <taxon>Bacteria</taxon>
        <taxon>Pseudomonadati</taxon>
        <taxon>Verrucomicrobiota</taxon>
        <taxon>Verrucomicrobiia</taxon>
        <taxon>Verrucomicrobiales</taxon>
        <taxon>Verrucomicrobiaceae</taxon>
        <taxon>Persicirhabdus</taxon>
    </lineage>
</organism>
<feature type="domain" description="Fibronectin type III-like" evidence="7">
    <location>
        <begin position="641"/>
        <end position="710"/>
    </location>
</feature>
<evidence type="ECO:0000256" key="3">
    <source>
        <dbReference type="ARBA" id="ARBA00012744"/>
    </source>
</evidence>
<dbReference type="InterPro" id="IPR002772">
    <property type="entry name" value="Glyco_hydro_3_C"/>
</dbReference>
<proteinExistence type="inferred from homology"/>
<comment type="similarity">
    <text evidence="2">Belongs to the glycosyl hydrolase 3 family.</text>
</comment>
<dbReference type="EC" id="3.2.1.21" evidence="3"/>
<reference evidence="8" key="1">
    <citation type="submission" date="2021-01" db="EMBL/GenBank/DDBJ databases">
        <title>Modified the classification status of verrucomicrobia.</title>
        <authorList>
            <person name="Feng X."/>
        </authorList>
    </citation>
    <scope>NUCLEOTIDE SEQUENCE</scope>
    <source>
        <strain evidence="8">_KCTC 22039</strain>
    </source>
</reference>
<dbReference type="PRINTS" id="PR00133">
    <property type="entry name" value="GLHYDRLASE3"/>
</dbReference>
<dbReference type="InterPro" id="IPR001764">
    <property type="entry name" value="Glyco_hydro_3_N"/>
</dbReference>
<keyword evidence="4" id="KW-0732">Signal</keyword>
<dbReference type="Gene3D" id="3.40.50.1700">
    <property type="entry name" value="Glycoside hydrolase family 3 C-terminal domain"/>
    <property type="match status" value="1"/>
</dbReference>
<dbReference type="InterPro" id="IPR036881">
    <property type="entry name" value="Glyco_hydro_3_C_sf"/>
</dbReference>
<dbReference type="PANTHER" id="PTHR30620:SF16">
    <property type="entry name" value="LYSOSOMAL BETA GLUCOSIDASE"/>
    <property type="match status" value="1"/>
</dbReference>
<sequence length="721" mass="78979">MEIYKDPNASVDDRVANLLSLMTLEEKIGQVGQTPMLEYEENREEYLQGVREGRYGSRILANTAWAGNCMEKPVNTEEINEIHKTALEESRLGIPLIFARDVIYGQETVLPIPLAQASSWNPQLVEESYTCVAREAAAMGIDWTFAPMMDVARDPRWGRVIETNGEDPHLTAEFAKAAIRGFQGGDVADSERLVACAKHFCAYGGSQGGRDYDTTEFSENTLQNTILPPFKAAVDEGVETLMSGFNDLGGEPVSGSKRLIRGWLKEENGFAGTVVSDWGSIADLAYFGVAEDGADSARMAIEAGVDLAMTNEHYQDHMQELVESGKVSMDVLDEAVARILRTKFRCGLFDNPYVDNGLKTQVLRRDDHVEKALQLAVESLVLLKNNDGVLPLEKPAKGGKTIAVVGPHAHSKRQHLGSWCLDGKLEDVTSIYEGIRAAAPEANIITEDAAFADEMMEAARWADIVVLCIGESHRRTGEARNISDLQLPAGQEELVESLAKSGKPLIVVQCTGRPVPSPAVELYADALLYAWQGGTEVGHAVAKVLFGDESPSGKLPISVPRNTGQIPIYYSQKKLGKMRDFLDYKPYKDIEATPLYPFGFGLSYAEFEYSELAIDKAEISAGEQAVVSVKVTNKGAVKAKEIVQMYVHDHVSSTTRPTHELKGFHKLELDAGESIVVSFTVGEEELAFFGAKQRFEAEKGKFSIIVGADCNATDRVDLELV</sequence>
<dbReference type="Gene3D" id="3.20.20.300">
    <property type="entry name" value="Glycoside hydrolase, family 3, N-terminal domain"/>
    <property type="match status" value="1"/>
</dbReference>
<dbReference type="PANTHER" id="PTHR30620">
    <property type="entry name" value="PERIPLASMIC BETA-GLUCOSIDASE-RELATED"/>
    <property type="match status" value="1"/>
</dbReference>
<dbReference type="InterPro" id="IPR051915">
    <property type="entry name" value="Cellulose_Degrad_GH3"/>
</dbReference>
<dbReference type="AlphaFoldDB" id="A0A8J7MH10"/>
<evidence type="ECO:0000259" key="7">
    <source>
        <dbReference type="SMART" id="SM01217"/>
    </source>
</evidence>
<dbReference type="InterPro" id="IPR017853">
    <property type="entry name" value="GH"/>
</dbReference>
<dbReference type="Gene3D" id="2.60.40.10">
    <property type="entry name" value="Immunoglobulins"/>
    <property type="match status" value="1"/>
</dbReference>
<keyword evidence="5 8" id="KW-0378">Hydrolase</keyword>
<gene>
    <name evidence="8" type="ORF">JIN82_16670</name>
</gene>
<dbReference type="InterPro" id="IPR026891">
    <property type="entry name" value="Fn3-like"/>
</dbReference>
<evidence type="ECO:0000256" key="2">
    <source>
        <dbReference type="ARBA" id="ARBA00005336"/>
    </source>
</evidence>
<dbReference type="SMART" id="SM01217">
    <property type="entry name" value="Fn3_like"/>
    <property type="match status" value="1"/>
</dbReference>
<dbReference type="SUPFAM" id="SSF51445">
    <property type="entry name" value="(Trans)glycosidases"/>
    <property type="match status" value="1"/>
</dbReference>
<dbReference type="InterPro" id="IPR036962">
    <property type="entry name" value="Glyco_hydro_3_N_sf"/>
</dbReference>
<dbReference type="Proteomes" id="UP000624703">
    <property type="component" value="Unassembled WGS sequence"/>
</dbReference>
<dbReference type="InterPro" id="IPR013783">
    <property type="entry name" value="Ig-like_fold"/>
</dbReference>
<dbReference type="EMBL" id="JAENIM010000047">
    <property type="protein sequence ID" value="MBK1792800.1"/>
    <property type="molecule type" value="Genomic_DNA"/>
</dbReference>
<keyword evidence="6" id="KW-0326">Glycosidase</keyword>
<dbReference type="Pfam" id="PF00933">
    <property type="entry name" value="Glyco_hydro_3"/>
    <property type="match status" value="1"/>
</dbReference>
<comment type="catalytic activity">
    <reaction evidence="1">
        <text>Hydrolysis of terminal, non-reducing beta-D-glucosyl residues with release of beta-D-glucose.</text>
        <dbReference type="EC" id="3.2.1.21"/>
    </reaction>
</comment>